<feature type="transmembrane region" description="Helical" evidence="1">
    <location>
        <begin position="12"/>
        <end position="34"/>
    </location>
</feature>
<evidence type="ECO:0000313" key="3">
    <source>
        <dbReference type="Proteomes" id="UP000604730"/>
    </source>
</evidence>
<sequence>MMKRNDNRGSSILMVILVVAGIGVMAAIALWVSLRNVQMKTTDAEIKESFYSAEGVLEQVKAGVKEKAEAAYKEAVTKDLENFAKYNNSSQTPVGAVSSTVSEKARRAEDFKRNFKDTFKRSIDRGTAGEYNIKSISNLVDQSLLNSPTYPYAVVSAMNGGFSRNEGIVKDEDDKLVLKGIKVRYVSEDEQVSEIVTDITVAVPKPDVAYGTSDLDLFEYAIIGDKGVEVIAGHVDIKGSVYAGFSDALNKQAFVAKSSTNVGLYDKTLIANGTVYVANNASLKASPNQKIWAGGILLDGGRAELTGASYVADDLTLSGVRSSAKISGTYKGYGNDKNVAGSSSAIIINGKDSSIDMSGAKEVALAGYSYIATGNEKLRDRYSQGNANNNVDIKMGESIAVKGNQIAYLMPGEWIGTDSNKESKFGHNPLSYDEYKRLLNERDSSGKNYVLVDTKARAYKTGKTFEDYGVTKSDLDANYIKIFVQPITGISSDGLVYFYVNLPQDKAARYFSDFYAADKNRAEELKKHTDFYTGTIKSAAEANIKTVGNYTLYDNDLVVLPGKTSTIDGTGKFIKTFRALCTNLTTKVKAGQKENEVFKNIINEAVLRGYLAGVVKKEVSVNGVKAVITSGNYDYNSSSGDVRLIVANGDVTVKRNFTGTIIANGKVKVNSAGEIKSDDSGIIKNLISEPLTAGGSDYFYKVFKDGEAFAASGSTVSGNDLFADGSVDLSKLVSYSNWKKK</sequence>
<dbReference type="RefSeq" id="WP_208428591.1">
    <property type="nucleotide sequence ID" value="NZ_JAEPRJ010000001.1"/>
</dbReference>
<evidence type="ECO:0000256" key="1">
    <source>
        <dbReference type="SAM" id="Phobius"/>
    </source>
</evidence>
<name>A0ABS1IYY3_9FIRM</name>
<gene>
    <name evidence="2" type="ORF">JJN12_04695</name>
</gene>
<dbReference type="Proteomes" id="UP000604730">
    <property type="component" value="Unassembled WGS sequence"/>
</dbReference>
<evidence type="ECO:0008006" key="4">
    <source>
        <dbReference type="Google" id="ProtNLM"/>
    </source>
</evidence>
<keyword evidence="1" id="KW-0472">Membrane</keyword>
<evidence type="ECO:0000313" key="2">
    <source>
        <dbReference type="EMBL" id="MBK5897084.1"/>
    </source>
</evidence>
<reference evidence="2 3" key="1">
    <citation type="submission" date="2021-01" db="EMBL/GenBank/DDBJ databases">
        <title>Isolation and description of Catonella massiliensis sp. nov., a novel Catonella species, isolated from a stable periodontitis subject.</title>
        <authorList>
            <person name="Antezack A."/>
            <person name="Boxberger M."/>
            <person name="La Scola B."/>
            <person name="Monnet-Corti V."/>
        </authorList>
    </citation>
    <scope>NUCLEOTIDE SEQUENCE [LARGE SCALE GENOMIC DNA]</scope>
    <source>
        <strain evidence="2 3">Marseille-Q4567</strain>
    </source>
</reference>
<organism evidence="2 3">
    <name type="scientific">Catonella massiliensis</name>
    <dbReference type="NCBI Taxonomy" id="2799636"/>
    <lineage>
        <taxon>Bacteria</taxon>
        <taxon>Bacillati</taxon>
        <taxon>Bacillota</taxon>
        <taxon>Clostridia</taxon>
        <taxon>Lachnospirales</taxon>
        <taxon>Lachnospiraceae</taxon>
        <taxon>Catonella</taxon>
    </lineage>
</organism>
<comment type="caution">
    <text evidence="2">The sequence shown here is derived from an EMBL/GenBank/DDBJ whole genome shotgun (WGS) entry which is preliminary data.</text>
</comment>
<proteinExistence type="predicted"/>
<accession>A0ABS1IYY3</accession>
<dbReference type="EMBL" id="JAEPRJ010000001">
    <property type="protein sequence ID" value="MBK5897084.1"/>
    <property type="molecule type" value="Genomic_DNA"/>
</dbReference>
<keyword evidence="1" id="KW-0812">Transmembrane</keyword>
<keyword evidence="3" id="KW-1185">Reference proteome</keyword>
<protein>
    <recommendedName>
        <fullName evidence="4">Type 4 fimbrial biogenesis protein PilX N-terminal domain-containing protein</fullName>
    </recommendedName>
</protein>
<keyword evidence="1" id="KW-1133">Transmembrane helix</keyword>